<dbReference type="AlphaFoldDB" id="A0AAD9RKK3"/>
<dbReference type="InterPro" id="IPR015897">
    <property type="entry name" value="CHK_kinase-like"/>
</dbReference>
<feature type="domain" description="CHK kinase-like" evidence="1">
    <location>
        <begin position="247"/>
        <end position="396"/>
    </location>
</feature>
<name>A0AAD9RKK3_9HYME</name>
<protein>
    <recommendedName>
        <fullName evidence="1">CHK kinase-like domain-containing protein</fullName>
    </recommendedName>
</protein>
<dbReference type="PANTHER" id="PTHR11012:SF56">
    <property type="entry name" value="CHK KINASE-LIKE DOMAIN-CONTAINING PROTEIN-RELATED"/>
    <property type="match status" value="1"/>
</dbReference>
<dbReference type="Proteomes" id="UP001258017">
    <property type="component" value="Unassembled WGS sequence"/>
</dbReference>
<accession>A0AAD9RKK3</accession>
<keyword evidence="3" id="KW-1185">Reference proteome</keyword>
<evidence type="ECO:0000313" key="3">
    <source>
        <dbReference type="Proteomes" id="UP001258017"/>
    </source>
</evidence>
<gene>
    <name evidence="2" type="ORF">KPH14_005154</name>
</gene>
<dbReference type="SUPFAM" id="SSF56112">
    <property type="entry name" value="Protein kinase-like (PK-like)"/>
    <property type="match status" value="1"/>
</dbReference>
<organism evidence="2 3">
    <name type="scientific">Odynerus spinipes</name>
    <dbReference type="NCBI Taxonomy" id="1348599"/>
    <lineage>
        <taxon>Eukaryota</taxon>
        <taxon>Metazoa</taxon>
        <taxon>Ecdysozoa</taxon>
        <taxon>Arthropoda</taxon>
        <taxon>Hexapoda</taxon>
        <taxon>Insecta</taxon>
        <taxon>Pterygota</taxon>
        <taxon>Neoptera</taxon>
        <taxon>Endopterygota</taxon>
        <taxon>Hymenoptera</taxon>
        <taxon>Apocrita</taxon>
        <taxon>Aculeata</taxon>
        <taxon>Vespoidea</taxon>
        <taxon>Vespidae</taxon>
        <taxon>Eumeninae</taxon>
        <taxon>Odynerus</taxon>
    </lineage>
</organism>
<dbReference type="Pfam" id="PF02958">
    <property type="entry name" value="EcKL"/>
    <property type="match status" value="2"/>
</dbReference>
<proteinExistence type="predicted"/>
<evidence type="ECO:0000313" key="2">
    <source>
        <dbReference type="EMBL" id="KAK2581489.1"/>
    </source>
</evidence>
<dbReference type="InterPro" id="IPR004119">
    <property type="entry name" value="EcKL"/>
</dbReference>
<dbReference type="PANTHER" id="PTHR11012">
    <property type="entry name" value="PROTEIN KINASE-LIKE DOMAIN-CONTAINING"/>
    <property type="match status" value="1"/>
</dbReference>
<sequence>MVIVVVVMVKRTGGEYPWRPLQVRWRGVDTGHLESENLDSAALFEGRLYNSEEVRWQKVRKWRTETETLASSLDRERSRKKDFLNRKITLRYRGDRIATRDKVNGTRTVYYRIRQEMAVEAPPWLNIDLVENILQKSKKNDSIRVIDIFIKPATAKGDNYTSDMYRVIVEISRRRGDRVVTEKRSFIVKVAPLGKTQKRELVEKTDIFGTEITVMMDTLKKMNDLLGPENLLCGRIFHVQREYPEFLMIEDLATLGFRMADRQSGLDLDHCVIALRALARFHASSVAICEKEPETKQLYQKGMYSHKHPAKMQDFFIQGTKSLVREARKWQELDQKSIESPVVVWLQVDFQLVAYTTPALDLNYFFSTSPNEEVLENKRDLLLEEYLNTLSSTMKQLGCKTSPPTMKELQRDLEETGMIGMISAFAVLPLILVDKNEVRDLDEIMHENNMESSIPGYANLRYRKLITKRIPIYDRLGLLDL</sequence>
<dbReference type="EMBL" id="JAIFRP010000039">
    <property type="protein sequence ID" value="KAK2581489.1"/>
    <property type="molecule type" value="Genomic_DNA"/>
</dbReference>
<dbReference type="SMART" id="SM00587">
    <property type="entry name" value="CHK"/>
    <property type="match status" value="1"/>
</dbReference>
<dbReference type="InterPro" id="IPR011009">
    <property type="entry name" value="Kinase-like_dom_sf"/>
</dbReference>
<reference evidence="2" key="2">
    <citation type="journal article" date="2023" name="Commun. Biol.">
        <title>Intrasexual cuticular hydrocarbon dimorphism in a wasp sheds light on hydrocarbon biosynthesis genes in Hymenoptera.</title>
        <authorList>
            <person name="Moris V.C."/>
            <person name="Podsiadlowski L."/>
            <person name="Martin S."/>
            <person name="Oeyen J.P."/>
            <person name="Donath A."/>
            <person name="Petersen M."/>
            <person name="Wilbrandt J."/>
            <person name="Misof B."/>
            <person name="Liedtke D."/>
            <person name="Thamm M."/>
            <person name="Scheiner R."/>
            <person name="Schmitt T."/>
            <person name="Niehuis O."/>
        </authorList>
    </citation>
    <scope>NUCLEOTIDE SEQUENCE</scope>
    <source>
        <strain evidence="2">GBR_01_08_01A</strain>
    </source>
</reference>
<reference evidence="2" key="1">
    <citation type="submission" date="2021-08" db="EMBL/GenBank/DDBJ databases">
        <authorList>
            <person name="Misof B."/>
            <person name="Oliver O."/>
            <person name="Podsiadlowski L."/>
            <person name="Donath A."/>
            <person name="Peters R."/>
            <person name="Mayer C."/>
            <person name="Rust J."/>
            <person name="Gunkel S."/>
            <person name="Lesny P."/>
            <person name="Martin S."/>
            <person name="Oeyen J.P."/>
            <person name="Petersen M."/>
            <person name="Panagiotis P."/>
            <person name="Wilbrandt J."/>
            <person name="Tanja T."/>
        </authorList>
    </citation>
    <scope>NUCLEOTIDE SEQUENCE</scope>
    <source>
        <strain evidence="2">GBR_01_08_01A</strain>
        <tissue evidence="2">Thorax + abdomen</tissue>
    </source>
</reference>
<comment type="caution">
    <text evidence="2">The sequence shown here is derived from an EMBL/GenBank/DDBJ whole genome shotgun (WGS) entry which is preliminary data.</text>
</comment>
<evidence type="ECO:0000259" key="1">
    <source>
        <dbReference type="SMART" id="SM00587"/>
    </source>
</evidence>